<name>A0A948RWJ2_UNCEI</name>
<protein>
    <submittedName>
        <fullName evidence="2">Poly-gamma-glutamate synthase PgsB</fullName>
    </submittedName>
</protein>
<dbReference type="EMBL" id="JAHJDP010000087">
    <property type="protein sequence ID" value="MBU2692328.1"/>
    <property type="molecule type" value="Genomic_DNA"/>
</dbReference>
<dbReference type="NCBIfam" id="TIGR04012">
    <property type="entry name" value="poly_gGlu_PgsB"/>
    <property type="match status" value="1"/>
</dbReference>
<dbReference type="Proteomes" id="UP000777784">
    <property type="component" value="Unassembled WGS sequence"/>
</dbReference>
<dbReference type="InterPro" id="IPR036565">
    <property type="entry name" value="Mur-like_cat_sf"/>
</dbReference>
<dbReference type="GO" id="GO:0045227">
    <property type="term" value="P:capsule polysaccharide biosynthetic process"/>
    <property type="evidence" value="ECO:0007669"/>
    <property type="project" value="InterPro"/>
</dbReference>
<dbReference type="Gene3D" id="3.40.1190.10">
    <property type="entry name" value="Mur-like, catalytic domain"/>
    <property type="match status" value="1"/>
</dbReference>
<dbReference type="InterPro" id="IPR050061">
    <property type="entry name" value="MurCDEF_pg_biosynth"/>
</dbReference>
<evidence type="ECO:0000313" key="2">
    <source>
        <dbReference type="EMBL" id="MBU2692328.1"/>
    </source>
</evidence>
<dbReference type="PRINTS" id="PR01758">
    <property type="entry name" value="CAPSULEPROTB"/>
</dbReference>
<dbReference type="Pfam" id="PF08245">
    <property type="entry name" value="Mur_ligase_M"/>
    <property type="match status" value="1"/>
</dbReference>
<dbReference type="GO" id="GO:0016881">
    <property type="term" value="F:acid-amino acid ligase activity"/>
    <property type="evidence" value="ECO:0007669"/>
    <property type="project" value="InterPro"/>
</dbReference>
<gene>
    <name evidence="2" type="primary">pgsB</name>
    <name evidence="2" type="ORF">KJ970_15505</name>
</gene>
<comment type="caution">
    <text evidence="2">The sequence shown here is derived from an EMBL/GenBank/DDBJ whole genome shotgun (WGS) entry which is preliminary data.</text>
</comment>
<organism evidence="2 3">
    <name type="scientific">Eiseniibacteriota bacterium</name>
    <dbReference type="NCBI Taxonomy" id="2212470"/>
    <lineage>
        <taxon>Bacteria</taxon>
        <taxon>Candidatus Eiseniibacteriota</taxon>
    </lineage>
</organism>
<accession>A0A948RWJ2</accession>
<dbReference type="GO" id="GO:0005524">
    <property type="term" value="F:ATP binding"/>
    <property type="evidence" value="ECO:0007669"/>
    <property type="project" value="InterPro"/>
</dbReference>
<dbReference type="AlphaFoldDB" id="A0A948RWJ2"/>
<sequence length="394" mass="43701">MTVLWLAVACVAMLWGFETWRHRRALRAIPIRIHVNGSRGKSSVTRLIASAINESGKRTFAKTTGSKARMIFPDGREEPVIRLSTPNICEQINVLDRARREKAEVIVMECMAVRPDLQRICEKKIMHSTIGVITNARADHLDVMGPTVADVAVALSSTIPRKGLTVVGCSRHAGLMREVAERRGSIFVVADPMVIPPNAMDGFSYLEHEENVATTLAVTRYLNIPDEVAIRGMHKSTPDVGACTRWHLTRLGREIEFMNAFAANDLESTIAIWQKLGYSTKREDITFALLNLRGDRLDRSLQFAEAVEDTIRADYYFLVGDIPNAVQRQFERQVPRDRLKTLGRVTPSAIFDRIAELSPTRARVGGIGNIGGLGHEILAYVSQPIVSQDGGSSC</sequence>
<evidence type="ECO:0000259" key="1">
    <source>
        <dbReference type="Pfam" id="PF08245"/>
    </source>
</evidence>
<dbReference type="InterPro" id="IPR013221">
    <property type="entry name" value="Mur_ligase_cen"/>
</dbReference>
<dbReference type="PANTHER" id="PTHR43445">
    <property type="entry name" value="UDP-N-ACETYLMURAMATE--L-ALANINE LIGASE-RELATED"/>
    <property type="match status" value="1"/>
</dbReference>
<dbReference type="InterPro" id="IPR008337">
    <property type="entry name" value="Capsule_biosynth_CapB"/>
</dbReference>
<feature type="domain" description="Mur ligase central" evidence="1">
    <location>
        <begin position="35"/>
        <end position="151"/>
    </location>
</feature>
<reference evidence="2" key="1">
    <citation type="submission" date="2021-05" db="EMBL/GenBank/DDBJ databases">
        <title>Energy efficiency and biological interactions define the core microbiome of deep oligotrophic groundwater.</title>
        <authorList>
            <person name="Mehrshad M."/>
            <person name="Lopez-Fernandez M."/>
            <person name="Bell E."/>
            <person name="Bernier-Latmani R."/>
            <person name="Bertilsson S."/>
            <person name="Dopson M."/>
        </authorList>
    </citation>
    <scope>NUCLEOTIDE SEQUENCE</scope>
    <source>
        <strain evidence="2">Modern_marine.mb.64</strain>
    </source>
</reference>
<proteinExistence type="predicted"/>
<dbReference type="GO" id="GO:0016020">
    <property type="term" value="C:membrane"/>
    <property type="evidence" value="ECO:0007669"/>
    <property type="project" value="InterPro"/>
</dbReference>
<evidence type="ECO:0000313" key="3">
    <source>
        <dbReference type="Proteomes" id="UP000777784"/>
    </source>
</evidence>
<dbReference type="SUPFAM" id="SSF53623">
    <property type="entry name" value="MurD-like peptide ligases, catalytic domain"/>
    <property type="match status" value="1"/>
</dbReference>
<dbReference type="PANTHER" id="PTHR43445:SF1">
    <property type="entry name" value="PGA SYNTHASE CAPB"/>
    <property type="match status" value="1"/>
</dbReference>